<gene>
    <name evidence="6" type="ORF">A3F24_01090</name>
</gene>
<dbReference type="InterPro" id="IPR036138">
    <property type="entry name" value="PBP_dimer_sf"/>
</dbReference>
<keyword evidence="3" id="KW-1133">Transmembrane helix</keyword>
<dbReference type="Proteomes" id="UP000178515">
    <property type="component" value="Unassembled WGS sequence"/>
</dbReference>
<dbReference type="GO" id="GO:0008658">
    <property type="term" value="F:penicillin binding"/>
    <property type="evidence" value="ECO:0007669"/>
    <property type="project" value="InterPro"/>
</dbReference>
<keyword evidence="3" id="KW-0812">Transmembrane</keyword>
<dbReference type="InterPro" id="IPR005311">
    <property type="entry name" value="PBP_dimer"/>
</dbReference>
<dbReference type="InterPro" id="IPR001460">
    <property type="entry name" value="PCN-bd_Tpept"/>
</dbReference>
<dbReference type="Gene3D" id="3.40.710.10">
    <property type="entry name" value="DD-peptidase/beta-lactamase superfamily"/>
    <property type="match status" value="1"/>
</dbReference>
<proteinExistence type="predicted"/>
<dbReference type="STRING" id="1797689.A3F24_01090"/>
<evidence type="ECO:0000256" key="1">
    <source>
        <dbReference type="ARBA" id="ARBA00004370"/>
    </source>
</evidence>
<dbReference type="InterPro" id="IPR050515">
    <property type="entry name" value="Beta-lactam/transpept"/>
</dbReference>
<comment type="subcellular location">
    <subcellularLocation>
        <location evidence="1">Membrane</location>
    </subcellularLocation>
</comment>
<organism evidence="6 7">
    <name type="scientific">Candidatus Colwellbacteria bacterium RIFCSPHIGHO2_12_FULL_44_17</name>
    <dbReference type="NCBI Taxonomy" id="1797689"/>
    <lineage>
        <taxon>Bacteria</taxon>
        <taxon>Candidatus Colwelliibacteriota</taxon>
    </lineage>
</organism>
<evidence type="ECO:0000313" key="7">
    <source>
        <dbReference type="Proteomes" id="UP000178515"/>
    </source>
</evidence>
<dbReference type="GO" id="GO:0009002">
    <property type="term" value="F:serine-type D-Ala-D-Ala carboxypeptidase activity"/>
    <property type="evidence" value="ECO:0007669"/>
    <property type="project" value="InterPro"/>
</dbReference>
<dbReference type="InterPro" id="IPR017790">
    <property type="entry name" value="Penicillin-binding_protein_2"/>
</dbReference>
<dbReference type="Pfam" id="PF00905">
    <property type="entry name" value="Transpeptidase"/>
    <property type="match status" value="1"/>
</dbReference>
<name>A0A1G1Z1M4_9BACT</name>
<keyword evidence="2 3" id="KW-0472">Membrane</keyword>
<dbReference type="SUPFAM" id="SSF56601">
    <property type="entry name" value="beta-lactamase/transpeptidase-like"/>
    <property type="match status" value="1"/>
</dbReference>
<dbReference type="Pfam" id="PF03717">
    <property type="entry name" value="PBP_dimer"/>
    <property type="match status" value="1"/>
</dbReference>
<protein>
    <submittedName>
        <fullName evidence="6">Penicillin-binding protein 2</fullName>
    </submittedName>
</protein>
<dbReference type="AlphaFoldDB" id="A0A1G1Z1M4"/>
<dbReference type="Gene3D" id="3.90.1310.10">
    <property type="entry name" value="Penicillin-binding protein 2a (Domain 2)"/>
    <property type="match status" value="1"/>
</dbReference>
<feature type="domain" description="Penicillin-binding protein dimerisation" evidence="5">
    <location>
        <begin position="81"/>
        <end position="246"/>
    </location>
</feature>
<feature type="domain" description="Penicillin-binding protein transpeptidase" evidence="4">
    <location>
        <begin position="288"/>
        <end position="611"/>
    </location>
</feature>
<evidence type="ECO:0000256" key="2">
    <source>
        <dbReference type="ARBA" id="ARBA00023136"/>
    </source>
</evidence>
<accession>A0A1G1Z1M4</accession>
<reference evidence="6 7" key="1">
    <citation type="journal article" date="2016" name="Nat. Commun.">
        <title>Thousands of microbial genomes shed light on interconnected biogeochemical processes in an aquifer system.</title>
        <authorList>
            <person name="Anantharaman K."/>
            <person name="Brown C.T."/>
            <person name="Hug L.A."/>
            <person name="Sharon I."/>
            <person name="Castelle C.J."/>
            <person name="Probst A.J."/>
            <person name="Thomas B.C."/>
            <person name="Singh A."/>
            <person name="Wilkins M.J."/>
            <person name="Karaoz U."/>
            <person name="Brodie E.L."/>
            <person name="Williams K.H."/>
            <person name="Hubbard S.S."/>
            <person name="Banfield J.F."/>
        </authorList>
    </citation>
    <scope>NUCLEOTIDE SEQUENCE [LARGE SCALE GENOMIC DNA]</scope>
</reference>
<evidence type="ECO:0000259" key="5">
    <source>
        <dbReference type="Pfam" id="PF03717"/>
    </source>
</evidence>
<evidence type="ECO:0000256" key="3">
    <source>
        <dbReference type="SAM" id="Phobius"/>
    </source>
</evidence>
<dbReference type="SUPFAM" id="SSF56519">
    <property type="entry name" value="Penicillin binding protein dimerisation domain"/>
    <property type="match status" value="1"/>
</dbReference>
<feature type="transmembrane region" description="Helical" evidence="3">
    <location>
        <begin position="35"/>
        <end position="55"/>
    </location>
</feature>
<dbReference type="GO" id="GO:0071555">
    <property type="term" value="P:cell wall organization"/>
    <property type="evidence" value="ECO:0007669"/>
    <property type="project" value="TreeGrafter"/>
</dbReference>
<dbReference type="GO" id="GO:0009252">
    <property type="term" value="P:peptidoglycan biosynthetic process"/>
    <property type="evidence" value="ECO:0007669"/>
    <property type="project" value="InterPro"/>
</dbReference>
<sequence length="621" mass="69329">MKKVSHQNLEFEEAIADSFSEEEFTTIESPLPRRVFRLTVVAACLFAVVFFVRLATIGFSKGDFYKDRALANVNKEIYDIAPRGIVLDRYGKPLVENIPIFSVFIKTSELFREKEEEKVANTLYEVLDIEPGAFYALLRESNLEIINELLVAQDITLEEAIALRGMSLESLKVKDDYKRKYASPAFSHITGYVGLADKEDLKLNQNLQFKDIVGKTGLEDFYDDILRGQNGVTIMYRDAHGTMLEERKVEEAAIGEDIKTTIDGEFQEYLYRELSESLADLGRVAGVGLALDPKNGEVLAMVSLPSFDANVFTSTGTGEKRLELLTDERKPLFNRALGGAYNPGSTIKPFVAFGALNEKVITPEKEIFSAGYIEIPNPYNPDLPSRFVDWRAHGWVDVHSALARSSNVYFYEVGAGFESQKGLGIERLRRYWQVFGFGEKTGIDFPGEAKGFLPSPEEKEERTGSIWRIGDTYNVAIGQGDLLLSPLQLVRAVASLVNGGNLVKPKILMNTEESVKELLPESNDEEKILEDIKEGMEDAVEKSYGTAHLLATLPFSVGAKTGSAQISNNTKTNAFITAYTPAENPEIVLLILVEDAKEGSLNAVPIANRVLWWYYTHRMLN</sequence>
<evidence type="ECO:0000259" key="4">
    <source>
        <dbReference type="Pfam" id="PF00905"/>
    </source>
</evidence>
<dbReference type="InterPro" id="IPR012338">
    <property type="entry name" value="Beta-lactam/transpept-like"/>
</dbReference>
<dbReference type="NCBIfam" id="TIGR03423">
    <property type="entry name" value="pbp2_mrdA"/>
    <property type="match status" value="1"/>
</dbReference>
<dbReference type="GO" id="GO:0005886">
    <property type="term" value="C:plasma membrane"/>
    <property type="evidence" value="ECO:0007669"/>
    <property type="project" value="TreeGrafter"/>
</dbReference>
<comment type="caution">
    <text evidence="6">The sequence shown here is derived from an EMBL/GenBank/DDBJ whole genome shotgun (WGS) entry which is preliminary data.</text>
</comment>
<evidence type="ECO:0000313" key="6">
    <source>
        <dbReference type="EMBL" id="OGY58522.1"/>
    </source>
</evidence>
<dbReference type="EMBL" id="MHIX01000042">
    <property type="protein sequence ID" value="OGY58522.1"/>
    <property type="molecule type" value="Genomic_DNA"/>
</dbReference>
<dbReference type="PANTHER" id="PTHR30627">
    <property type="entry name" value="PEPTIDOGLYCAN D,D-TRANSPEPTIDASE"/>
    <property type="match status" value="1"/>
</dbReference>